<dbReference type="Gene3D" id="1.20.1640.10">
    <property type="entry name" value="Multidrug efflux transporter AcrB transmembrane domain"/>
    <property type="match status" value="2"/>
</dbReference>
<feature type="transmembrane region" description="Helical" evidence="1">
    <location>
        <begin position="541"/>
        <end position="560"/>
    </location>
</feature>
<proteinExistence type="predicted"/>
<feature type="transmembrane region" description="Helical" evidence="1">
    <location>
        <begin position="955"/>
        <end position="975"/>
    </location>
</feature>
<dbReference type="Gene3D" id="3.30.70.1320">
    <property type="entry name" value="Multidrug efflux transporter AcrB pore domain like"/>
    <property type="match status" value="1"/>
</dbReference>
<organism evidence="2 3">
    <name type="scientific">Tenacibaculum singaporense</name>
    <dbReference type="NCBI Taxonomy" id="2358479"/>
    <lineage>
        <taxon>Bacteria</taxon>
        <taxon>Pseudomonadati</taxon>
        <taxon>Bacteroidota</taxon>
        <taxon>Flavobacteriia</taxon>
        <taxon>Flavobacteriales</taxon>
        <taxon>Flavobacteriaceae</taxon>
        <taxon>Tenacibaculum</taxon>
    </lineage>
</organism>
<keyword evidence="1" id="KW-0472">Membrane</keyword>
<feature type="transmembrane region" description="Helical" evidence="1">
    <location>
        <begin position="404"/>
        <end position="427"/>
    </location>
</feature>
<feature type="transmembrane region" description="Helical" evidence="1">
    <location>
        <begin position="475"/>
        <end position="497"/>
    </location>
</feature>
<dbReference type="PANTHER" id="PTHR32063">
    <property type="match status" value="1"/>
</dbReference>
<feature type="transmembrane region" description="Helical" evidence="1">
    <location>
        <begin position="590"/>
        <end position="610"/>
    </location>
</feature>
<dbReference type="PRINTS" id="PR00702">
    <property type="entry name" value="ACRIFLAVINRP"/>
</dbReference>
<protein>
    <submittedName>
        <fullName evidence="2">Efflux RND transporter permease subunit</fullName>
    </submittedName>
</protein>
<feature type="transmembrane region" description="Helical" evidence="1">
    <location>
        <begin position="447"/>
        <end position="469"/>
    </location>
</feature>
<evidence type="ECO:0000256" key="1">
    <source>
        <dbReference type="SAM" id="Phobius"/>
    </source>
</evidence>
<feature type="transmembrane region" description="Helical" evidence="1">
    <location>
        <begin position="377"/>
        <end position="398"/>
    </location>
</feature>
<dbReference type="RefSeq" id="WP_125065964.1">
    <property type="nucleotide sequence ID" value="NZ_CP032548.1"/>
</dbReference>
<feature type="transmembrane region" description="Helical" evidence="1">
    <location>
        <begin position="1072"/>
        <end position="1098"/>
    </location>
</feature>
<dbReference type="PANTHER" id="PTHR32063:SF0">
    <property type="entry name" value="SWARMING MOTILITY PROTEIN SWRC"/>
    <property type="match status" value="1"/>
</dbReference>
<feature type="transmembrane region" description="Helical" evidence="1">
    <location>
        <begin position="1118"/>
        <end position="1144"/>
    </location>
</feature>
<dbReference type="InterPro" id="IPR001036">
    <property type="entry name" value="Acrflvin-R"/>
</dbReference>
<sequence length="1155" mass="128779">MTDKKQKKQVDKEFGLSSWAINNKTTIYVMMVMILITGISAFLSMPRENFPEIRETKIYISSLYPGNTAEDIEKLITDPLEDRLKTVSNVVEITSTSQEDYSMVIVEFDENISVDQAKQKVKDEIDQETSGEDWPTFNGAKVEPNVFELSISEEMPILNINISGDYPVDKLKEFGEYLEDEIEDLQEIKKVDIRGAEEKEVEVAVDIYKMMAAQVSFQDVINSINGGNLTMSAGNLIASGQRRTVRILGEIEDPQELQDFVVKSEKGNSIYLKNIAKVSFKDKDKTTYAREFGEAVVMLDVKKRSGKNMVEAAEKIQKIVEDTKANIFPSNLKVTIANDQSSKTIGQVDDLVNNIIFGVILVVLVLMFFLGFKNALFVGFAIPMSMFMSLMILSWLGYTMNTMILFGLIMGLGMLVDNGIVVVENVYRLMDEGMPRIEAAKKGIGEIAFPIIISTLTTVAAFVPLGMWPGTMGQFMIYFPVTLSVVLGSSLFVAIFFNSVLVSQFMSVEDKNMPLRRIIILSSVMAVIGLLIAFLGGTYRALGTVMIFTAIMLWVYRLALRPWANRFQNTVLPRWERFYERMLRAALRGWRPYVISLGTFVLLFIAFGGFGASIGSQRTKVEFFPDNTPNQIIVYIEYPQGTDIEKTNLIMKDLEERVYKVLNSPEYVDNGYNFLVESAVSQVGAGSGNPQTDGGSTAEMPHRGKITASMREYKFRRGADSKELQRKVTEALRGIYPGLEISVEKEAVGPPAGYPINIELEGNDYAELINTAEKMRDFINSKSIAGIDELKIDVNKSKPSMLVNVDRKKAGELGVNSSQVGNQLRNAIFGSKAGVYKEDGDDYDIYVRFNKENRYNKSAIFNQKITFRDMSSGTIKEIPVSAVAKQTNTSGFSAIKHKDVKRVVTVYSALAPGYTDAAAIVSKIQNEMKTFTEKPDSVKVDYTGQIEEQNKQMAFLMKAFFGGLGLIFLILIFQFNSVSKPAIIMLAIFLSLIGVFGGLIITAKPFVIMMTMMGIISLAGIVVNNGVVLLDYTQLLIDRKKVEQGLSEDEFVDVHTLGEAVIRGGKARLRPVLLTAITTILGLIPLATGLNINFFTLASELNPHIYVGGDNVIFWGPLAWTVIYGLFIATFLTLIVVPILFYLITKFKMWLRSVL</sequence>
<dbReference type="Gene3D" id="3.30.70.1430">
    <property type="entry name" value="Multidrug efflux transporter AcrB pore domain"/>
    <property type="match status" value="2"/>
</dbReference>
<dbReference type="SUPFAM" id="SSF82866">
    <property type="entry name" value="Multidrug efflux transporter AcrB transmembrane domain"/>
    <property type="match status" value="2"/>
</dbReference>
<gene>
    <name evidence="2" type="ORF">D6T69_00615</name>
</gene>
<feature type="transmembrane region" description="Helical" evidence="1">
    <location>
        <begin position="351"/>
        <end position="370"/>
    </location>
</feature>
<evidence type="ECO:0000313" key="3">
    <source>
        <dbReference type="Proteomes" id="UP000274593"/>
    </source>
</evidence>
<dbReference type="Pfam" id="PF00873">
    <property type="entry name" value="ACR_tran"/>
    <property type="match status" value="1"/>
</dbReference>
<dbReference type="Gene3D" id="3.30.70.1440">
    <property type="entry name" value="Multidrug efflux transporter AcrB pore domain"/>
    <property type="match status" value="1"/>
</dbReference>
<keyword evidence="3" id="KW-1185">Reference proteome</keyword>
<accession>A0A3S8R2Z1</accession>
<dbReference type="SUPFAM" id="SSF82714">
    <property type="entry name" value="Multidrug efflux transporter AcrB TolC docking domain, DN and DC subdomains"/>
    <property type="match status" value="2"/>
</dbReference>
<feature type="transmembrane region" description="Helical" evidence="1">
    <location>
        <begin position="27"/>
        <end position="45"/>
    </location>
</feature>
<dbReference type="KEGG" id="tsig:D6T69_00615"/>
<feature type="transmembrane region" description="Helical" evidence="1">
    <location>
        <begin position="518"/>
        <end position="535"/>
    </location>
</feature>
<dbReference type="GO" id="GO:0042910">
    <property type="term" value="F:xenobiotic transmembrane transporter activity"/>
    <property type="evidence" value="ECO:0007669"/>
    <property type="project" value="TreeGrafter"/>
</dbReference>
<dbReference type="Proteomes" id="UP000274593">
    <property type="component" value="Chromosome"/>
</dbReference>
<feature type="transmembrane region" description="Helical" evidence="1">
    <location>
        <begin position="1007"/>
        <end position="1030"/>
    </location>
</feature>
<keyword evidence="1" id="KW-1133">Transmembrane helix</keyword>
<reference evidence="2 3" key="1">
    <citation type="submission" date="2018-09" db="EMBL/GenBank/DDBJ databases">
        <title>Insights into the microbiota of Asian seabass (Lates calcarifer) with tenacibaculosis symptoms and description of sp. nov. Tenacibaculum singaporense.</title>
        <authorList>
            <person name="Miyake S."/>
            <person name="Soh M."/>
            <person name="Azman M.N."/>
            <person name="Ngoh S.Y."/>
            <person name="Orban L."/>
        </authorList>
    </citation>
    <scope>NUCLEOTIDE SEQUENCE [LARGE SCALE GENOMIC DNA]</scope>
    <source>
        <strain evidence="2 3">DSM 106434</strain>
    </source>
</reference>
<dbReference type="EMBL" id="CP032548">
    <property type="protein sequence ID" value="AZJ34107.1"/>
    <property type="molecule type" value="Genomic_DNA"/>
</dbReference>
<feature type="transmembrane region" description="Helical" evidence="1">
    <location>
        <begin position="982"/>
        <end position="1001"/>
    </location>
</feature>
<evidence type="ECO:0000313" key="2">
    <source>
        <dbReference type="EMBL" id="AZJ34107.1"/>
    </source>
</evidence>
<dbReference type="Gene3D" id="3.30.2090.10">
    <property type="entry name" value="Multidrug efflux transporter AcrB TolC docking domain, DN and DC subdomains"/>
    <property type="match status" value="2"/>
</dbReference>
<dbReference type="AlphaFoldDB" id="A0A3S8R2Z1"/>
<dbReference type="InterPro" id="IPR027463">
    <property type="entry name" value="AcrB_DN_DC_subdom"/>
</dbReference>
<dbReference type="GO" id="GO:0005886">
    <property type="term" value="C:plasma membrane"/>
    <property type="evidence" value="ECO:0007669"/>
    <property type="project" value="TreeGrafter"/>
</dbReference>
<name>A0A3S8R2Z1_9FLAO</name>
<dbReference type="SUPFAM" id="SSF82693">
    <property type="entry name" value="Multidrug efflux transporter AcrB pore domain, PN1, PN2, PC1 and PC2 subdomains"/>
    <property type="match status" value="2"/>
</dbReference>
<keyword evidence="1" id="KW-0812">Transmembrane</keyword>